<dbReference type="eggNOG" id="COG2509">
    <property type="taxonomic scope" value="Bacteria"/>
</dbReference>
<reference evidence="2 3" key="1">
    <citation type="journal article" date="2009" name="Stand. Genomic Sci.">
        <title>Complete genome sequence of Slackia heliotrinireducens type strain (RHS 1).</title>
        <authorList>
            <person name="Pukall R."/>
            <person name="Lapidus A."/>
            <person name="Nolan M."/>
            <person name="Copeland A."/>
            <person name="Glavina Del Rio T."/>
            <person name="Lucas S."/>
            <person name="Chen F."/>
            <person name="Tice H."/>
            <person name="Cheng J.F."/>
            <person name="Chertkov O."/>
            <person name="Bruce D."/>
            <person name="Goodwin L."/>
            <person name="Kuske C."/>
            <person name="Brettin T."/>
            <person name="Detter J.C."/>
            <person name="Han C."/>
            <person name="Pitluck S."/>
            <person name="Pati A."/>
            <person name="Mavrommatis K."/>
            <person name="Ivanova N."/>
            <person name="Ovchinnikova G."/>
            <person name="Chen A."/>
            <person name="Palaniappan K."/>
            <person name="Schneider S."/>
            <person name="Rohde M."/>
            <person name="Chain P."/>
            <person name="D'haeseleer P."/>
            <person name="Goker M."/>
            <person name="Bristow J."/>
            <person name="Eisen J.A."/>
            <person name="Markowitz V."/>
            <person name="Kyrpides N.C."/>
            <person name="Klenk H.P."/>
            <person name="Hugenholtz P."/>
        </authorList>
    </citation>
    <scope>NUCLEOTIDE SEQUENCE [LARGE SCALE GENOMIC DNA]</scope>
    <source>
        <strain evidence="3">ATCC 29202 / DSM 20476 / NCTC 11029 / RHS 1</strain>
    </source>
</reference>
<name>C7N6J5_SLAHD</name>
<dbReference type="InterPro" id="IPR049516">
    <property type="entry name" value="FAD-depend_C"/>
</dbReference>
<dbReference type="Gene3D" id="3.50.50.60">
    <property type="entry name" value="FAD/NAD(P)-binding domain"/>
    <property type="match status" value="2"/>
</dbReference>
<dbReference type="STRING" id="471855.Shel_15100"/>
<dbReference type="InterPro" id="IPR028348">
    <property type="entry name" value="FAD-binding_protein"/>
</dbReference>
<dbReference type="RefSeq" id="WP_012798632.1">
    <property type="nucleotide sequence ID" value="NC_013165.1"/>
</dbReference>
<accession>C7N6J5</accession>
<dbReference type="EMBL" id="CP001684">
    <property type="protein sequence ID" value="ACV22530.1"/>
    <property type="molecule type" value="Genomic_DNA"/>
</dbReference>
<evidence type="ECO:0000313" key="2">
    <source>
        <dbReference type="EMBL" id="ACV22530.1"/>
    </source>
</evidence>
<dbReference type="PIRSF" id="PIRSF038984">
    <property type="entry name" value="FAD_binding_protein"/>
    <property type="match status" value="1"/>
</dbReference>
<dbReference type="AlphaFoldDB" id="C7N6J5"/>
<dbReference type="SUPFAM" id="SSF51905">
    <property type="entry name" value="FAD/NAD(P)-binding domain"/>
    <property type="match status" value="1"/>
</dbReference>
<dbReference type="InterPro" id="IPR036188">
    <property type="entry name" value="FAD/NAD-bd_sf"/>
</dbReference>
<evidence type="ECO:0000313" key="3">
    <source>
        <dbReference type="Proteomes" id="UP000002026"/>
    </source>
</evidence>
<dbReference type="HOGENOM" id="CLU_028644_3_0_11"/>
<keyword evidence="3" id="KW-1185">Reference proteome</keyword>
<dbReference type="Pfam" id="PF21688">
    <property type="entry name" value="FAD-depend_C"/>
    <property type="match status" value="1"/>
</dbReference>
<organism evidence="2 3">
    <name type="scientific">Slackia heliotrinireducens (strain ATCC 29202 / DSM 20476 / NCTC 11029 / RHS 1)</name>
    <name type="common">Peptococcus heliotrinreducens</name>
    <dbReference type="NCBI Taxonomy" id="471855"/>
    <lineage>
        <taxon>Bacteria</taxon>
        <taxon>Bacillati</taxon>
        <taxon>Actinomycetota</taxon>
        <taxon>Coriobacteriia</taxon>
        <taxon>Eggerthellales</taxon>
        <taxon>Eggerthellaceae</taxon>
        <taxon>Slackia</taxon>
    </lineage>
</organism>
<feature type="domain" description="FAD-dependent protein C-terminal" evidence="1">
    <location>
        <begin position="294"/>
        <end position="494"/>
    </location>
</feature>
<proteinExistence type="predicted"/>
<dbReference type="Proteomes" id="UP000002026">
    <property type="component" value="Chromosome"/>
</dbReference>
<protein>
    <submittedName>
        <fullName evidence="2">FAD-dependent dehydrogenase</fullName>
    </submittedName>
</protein>
<evidence type="ECO:0000259" key="1">
    <source>
        <dbReference type="Pfam" id="PF21688"/>
    </source>
</evidence>
<dbReference type="KEGG" id="shi:Shel_15100"/>
<sequence length="553" mass="58357">MLEVSNIALPLDAGLPEGGPSVRAALARVLGLDVLDIQGFNLLKRSVDARKKHDVHFVCTYAVQVDHAVQERVLERGVKPPVNVKLHVPYAGYRAPEPERALPERPVVVGFGPAGLFCAWVLAQAGTNPIVLERGRDVDARTADVEAFSKGGPLDANSNVQFGEGGAGTFSDGKLTSGIKNPRCADVLHAFVDFGAPAEILWQAKPHIGTDRLAGTVRAMRERIIELGGEVRFNTRLDGLDLVDDRVRAVRCTDVRSGDSEVIPASDVVLACGHSARDTFAMLKDAGFAMERKSFAAGVRIEHLQRDINRAQYGSAATHPALGAADYKLAVHLPAGRGVYTFCMCPGGEVVCAASEDGGVCVNGMSRFARDGRNANAAVLVGIDPEDLPGDDVLAGVELQRQMEQAAYAAAGGTYAAPAQTVGDYLANRSSSGPARGKHAVQPTYARGVVWCDLRRVLPGFIGDALADALPLLDRRLKGFANPAAVLTGVEARSSSPVRIVRDRTTCMADAPDGTAGCGLYPCGEGAGYAGGIMSAAVDGIRVAECLIGRYQR</sequence>
<gene>
    <name evidence="2" type="ordered locus">Shel_15100</name>
</gene>
<dbReference type="PANTHER" id="PTHR42842:SF3">
    <property type="entry name" value="FAD_NAD(P)-BINDING OXIDOREDUCTASE FAMILY PROTEIN"/>
    <property type="match status" value="1"/>
</dbReference>
<dbReference type="Gene3D" id="3.30.70.2700">
    <property type="match status" value="1"/>
</dbReference>
<dbReference type="PANTHER" id="PTHR42842">
    <property type="entry name" value="FAD/NAD(P)-BINDING OXIDOREDUCTASE"/>
    <property type="match status" value="1"/>
</dbReference>